<gene>
    <name evidence="1" type="ORF">PC115_g4378</name>
    <name evidence="2" type="ORF">PC117_g4556</name>
</gene>
<evidence type="ECO:0000313" key="2">
    <source>
        <dbReference type="EMBL" id="KAG2950290.1"/>
    </source>
</evidence>
<protein>
    <submittedName>
        <fullName evidence="1">Uncharacterized protein</fullName>
    </submittedName>
</protein>
<organism evidence="1 3">
    <name type="scientific">Phytophthora cactorum</name>
    <dbReference type="NCBI Taxonomy" id="29920"/>
    <lineage>
        <taxon>Eukaryota</taxon>
        <taxon>Sar</taxon>
        <taxon>Stramenopiles</taxon>
        <taxon>Oomycota</taxon>
        <taxon>Peronosporomycetes</taxon>
        <taxon>Peronosporales</taxon>
        <taxon>Peronosporaceae</taxon>
        <taxon>Phytophthora</taxon>
    </lineage>
</organism>
<dbReference type="AlphaFoldDB" id="A0A8T1DAZ0"/>
<name>A0A8T1DAZ0_9STRA</name>
<dbReference type="EMBL" id="RCMK01000073">
    <property type="protein sequence ID" value="KAG2950290.1"/>
    <property type="molecule type" value="Genomic_DNA"/>
</dbReference>
<accession>A0A8T1DAZ0</accession>
<evidence type="ECO:0000313" key="1">
    <source>
        <dbReference type="EMBL" id="KAG2937140.1"/>
    </source>
</evidence>
<evidence type="ECO:0000313" key="3">
    <source>
        <dbReference type="Proteomes" id="UP000774804"/>
    </source>
</evidence>
<reference evidence="1" key="1">
    <citation type="submission" date="2018-10" db="EMBL/GenBank/DDBJ databases">
        <title>Effector identification in a new, highly contiguous assembly of the strawberry crown rot pathogen Phytophthora cactorum.</title>
        <authorList>
            <person name="Armitage A.D."/>
            <person name="Nellist C.F."/>
            <person name="Bates H."/>
            <person name="Vickerstaff R.J."/>
            <person name="Harrison R.J."/>
        </authorList>
    </citation>
    <scope>NUCLEOTIDE SEQUENCE</scope>
    <source>
        <strain evidence="1">4032</strain>
        <strain evidence="2">4040</strain>
    </source>
</reference>
<proteinExistence type="predicted"/>
<dbReference type="Proteomes" id="UP000736787">
    <property type="component" value="Unassembled WGS sequence"/>
</dbReference>
<sequence length="81" mass="9417">MSVSVWASRQAQFERYGSPGRRIMTQHLPREDYRAKTSCGKPVAAPKLTKRFFEDYEISISVRSLRRVLRRMVLKEKGGQS</sequence>
<dbReference type="EMBL" id="RCMI01000083">
    <property type="protein sequence ID" value="KAG2937140.1"/>
    <property type="molecule type" value="Genomic_DNA"/>
</dbReference>
<dbReference type="Proteomes" id="UP000774804">
    <property type="component" value="Unassembled WGS sequence"/>
</dbReference>
<comment type="caution">
    <text evidence="1">The sequence shown here is derived from an EMBL/GenBank/DDBJ whole genome shotgun (WGS) entry which is preliminary data.</text>
</comment>